<protein>
    <submittedName>
        <fullName evidence="2">Uncharacterized protein</fullName>
    </submittedName>
</protein>
<reference evidence="2" key="1">
    <citation type="submission" date="2020-05" db="EMBL/GenBank/DDBJ databases">
        <title>Phylogenomic resolution of chytrid fungi.</title>
        <authorList>
            <person name="Stajich J.E."/>
            <person name="Amses K."/>
            <person name="Simmons R."/>
            <person name="Seto K."/>
            <person name="Myers J."/>
            <person name="Bonds A."/>
            <person name="Quandt C.A."/>
            <person name="Barry K."/>
            <person name="Liu P."/>
            <person name="Grigoriev I."/>
            <person name="Longcore J.E."/>
            <person name="James T.Y."/>
        </authorList>
    </citation>
    <scope>NUCLEOTIDE SEQUENCE</scope>
    <source>
        <strain evidence="2">JEL0318</strain>
    </source>
</reference>
<sequence length="330" mass="36947">MGKFGKFPTVPREYLLARHTAIVATLNSFPTAWPALSMAHIFSLDLLQLDRADRFQARHRVPFLQLRLNQDQVCYDFLKWYITVAPTYDVSDTTLPFLDLANADPSESMDYLNSVSLKKVDVGMLVAMTLLKLRMVLDLKDAAEYSAQWRARHPTDTGEEMPESGEQEKSNEAKDFDKPTSGEQIPTPKKDPAKAMDDTQNPNDPENLASALEDLSIARESDLASPEPEDPPPRMRSTILARSPGLVSPDVLVTVESHSQTLYDLVRTRNKHVWKCILNPDVHLRAEISGMDPVPVKGSLKEAQVVVQVGEAAWRETPGALEWLRTMVKG</sequence>
<evidence type="ECO:0000313" key="2">
    <source>
        <dbReference type="EMBL" id="KAJ3051102.1"/>
    </source>
</evidence>
<feature type="region of interest" description="Disordered" evidence="1">
    <location>
        <begin position="150"/>
        <end position="207"/>
    </location>
</feature>
<dbReference type="Proteomes" id="UP001212841">
    <property type="component" value="Unassembled WGS sequence"/>
</dbReference>
<feature type="compositionally biased region" description="Basic and acidic residues" evidence="1">
    <location>
        <begin position="188"/>
        <end position="197"/>
    </location>
</feature>
<evidence type="ECO:0000256" key="1">
    <source>
        <dbReference type="SAM" id="MobiDB-lite"/>
    </source>
</evidence>
<gene>
    <name evidence="2" type="ORF">HK097_007927</name>
</gene>
<dbReference type="AlphaFoldDB" id="A0AAD5SB02"/>
<name>A0AAD5SB02_9FUNG</name>
<evidence type="ECO:0000313" key="3">
    <source>
        <dbReference type="Proteomes" id="UP001212841"/>
    </source>
</evidence>
<organism evidence="2 3">
    <name type="scientific">Rhizophlyctis rosea</name>
    <dbReference type="NCBI Taxonomy" id="64517"/>
    <lineage>
        <taxon>Eukaryota</taxon>
        <taxon>Fungi</taxon>
        <taxon>Fungi incertae sedis</taxon>
        <taxon>Chytridiomycota</taxon>
        <taxon>Chytridiomycota incertae sedis</taxon>
        <taxon>Chytridiomycetes</taxon>
        <taxon>Rhizophlyctidales</taxon>
        <taxon>Rhizophlyctidaceae</taxon>
        <taxon>Rhizophlyctis</taxon>
    </lineage>
</organism>
<feature type="compositionally biased region" description="Basic and acidic residues" evidence="1">
    <location>
        <begin position="166"/>
        <end position="180"/>
    </location>
</feature>
<proteinExistence type="predicted"/>
<comment type="caution">
    <text evidence="2">The sequence shown here is derived from an EMBL/GenBank/DDBJ whole genome shotgun (WGS) entry which is preliminary data.</text>
</comment>
<keyword evidence="3" id="KW-1185">Reference proteome</keyword>
<accession>A0AAD5SB02</accession>
<dbReference type="EMBL" id="JADGJD010000435">
    <property type="protein sequence ID" value="KAJ3051102.1"/>
    <property type="molecule type" value="Genomic_DNA"/>
</dbReference>